<name>A0AC61U1N2_9MICO</name>
<dbReference type="Proteomes" id="UP001059663">
    <property type="component" value="Chromosome"/>
</dbReference>
<organism evidence="1 2">
    <name type="scientific">Janibacter limosus</name>
    <dbReference type="NCBI Taxonomy" id="53458"/>
    <lineage>
        <taxon>Bacteria</taxon>
        <taxon>Bacillati</taxon>
        <taxon>Actinomycetota</taxon>
        <taxon>Actinomycetes</taxon>
        <taxon>Micrococcales</taxon>
        <taxon>Intrasporangiaceae</taxon>
        <taxon>Janibacter</taxon>
    </lineage>
</organism>
<gene>
    <name evidence="1" type="ORF">LP422_14680</name>
</gene>
<evidence type="ECO:0000313" key="2">
    <source>
        <dbReference type="Proteomes" id="UP001059663"/>
    </source>
</evidence>
<evidence type="ECO:0000313" key="1">
    <source>
        <dbReference type="EMBL" id="UUZ43922.1"/>
    </source>
</evidence>
<proteinExistence type="predicted"/>
<accession>A0AC61U1N2</accession>
<protein>
    <submittedName>
        <fullName evidence="1">Uncharacterized protein</fullName>
    </submittedName>
</protein>
<sequence length="144" mass="14623">MTVVGAPADLVEAVDNPRVTHSADVAEVLARLEQGLGSGLDPQILLIASTLGRDETERLRALLAASRRGALSVVSTSRGPADWSMVVETHREGLSAVPAPVGMSLRPAAVTGPGYGELPGAAAVRRSADGPGAGPGRLAPTTTR</sequence>
<dbReference type="EMBL" id="CP087977">
    <property type="protein sequence ID" value="UUZ43922.1"/>
    <property type="molecule type" value="Genomic_DNA"/>
</dbReference>
<reference evidence="1" key="1">
    <citation type="submission" date="2021-11" db="EMBL/GenBank/DDBJ databases">
        <title>Study of the species diversity of bacterial strains isolated from a unique natural object - Shulgan-Tash cave (Bashkiria).</title>
        <authorList>
            <person name="Sazanova A.L."/>
            <person name="Chirak E.R."/>
            <person name="Safronova V.I."/>
        </authorList>
    </citation>
    <scope>NUCLEOTIDE SEQUENCE</scope>
    <source>
        <strain evidence="1">P1</strain>
    </source>
</reference>